<evidence type="ECO:0000313" key="2">
    <source>
        <dbReference type="EMBL" id="KAL3317226.1"/>
    </source>
</evidence>
<dbReference type="AlphaFoldDB" id="A0ABD2QFT5"/>
<comment type="caution">
    <text evidence="2">The sequence shown here is derived from an EMBL/GenBank/DDBJ whole genome shotgun (WGS) entry which is preliminary data.</text>
</comment>
<evidence type="ECO:0000256" key="1">
    <source>
        <dbReference type="SAM" id="MobiDB-lite"/>
    </source>
</evidence>
<reference evidence="2 3" key="1">
    <citation type="submission" date="2024-11" db="EMBL/GenBank/DDBJ databases">
        <title>Adaptive evolution of stress response genes in parasites aligns with host niche diversity.</title>
        <authorList>
            <person name="Hahn C."/>
            <person name="Resl P."/>
        </authorList>
    </citation>
    <scope>NUCLEOTIDE SEQUENCE [LARGE SCALE GENOMIC DNA]</scope>
    <source>
        <strain evidence="2">EGGRZ-B1_66</strain>
        <tissue evidence="2">Body</tissue>
    </source>
</reference>
<gene>
    <name evidence="2" type="ORF">Ciccas_004122</name>
</gene>
<sequence length="123" mass="12513">MTTIPSSRIVSPSHVHYSPAPAPDCKTASFTAPNNANGIIHHPPSTSVVALLKATNPKAVDSPPTPPVVLPSGMGASDLGMLAAAAALDTVTTASSACSSNTLPVLPPKLKDSTAFISYQLHF</sequence>
<dbReference type="Proteomes" id="UP001626550">
    <property type="component" value="Unassembled WGS sequence"/>
</dbReference>
<feature type="compositionally biased region" description="Polar residues" evidence="1">
    <location>
        <begin position="1"/>
        <end position="10"/>
    </location>
</feature>
<proteinExistence type="predicted"/>
<name>A0ABD2QFT5_9PLAT</name>
<dbReference type="EMBL" id="JBJKFK010000412">
    <property type="protein sequence ID" value="KAL3317226.1"/>
    <property type="molecule type" value="Genomic_DNA"/>
</dbReference>
<evidence type="ECO:0000313" key="3">
    <source>
        <dbReference type="Proteomes" id="UP001626550"/>
    </source>
</evidence>
<protein>
    <submittedName>
        <fullName evidence="2">Uncharacterized protein</fullName>
    </submittedName>
</protein>
<feature type="region of interest" description="Disordered" evidence="1">
    <location>
        <begin position="1"/>
        <end position="20"/>
    </location>
</feature>
<organism evidence="2 3">
    <name type="scientific">Cichlidogyrus casuarinus</name>
    <dbReference type="NCBI Taxonomy" id="1844966"/>
    <lineage>
        <taxon>Eukaryota</taxon>
        <taxon>Metazoa</taxon>
        <taxon>Spiralia</taxon>
        <taxon>Lophotrochozoa</taxon>
        <taxon>Platyhelminthes</taxon>
        <taxon>Monogenea</taxon>
        <taxon>Monopisthocotylea</taxon>
        <taxon>Dactylogyridea</taxon>
        <taxon>Ancyrocephalidae</taxon>
        <taxon>Cichlidogyrus</taxon>
    </lineage>
</organism>
<accession>A0ABD2QFT5</accession>
<keyword evidence="3" id="KW-1185">Reference proteome</keyword>